<dbReference type="SMART" id="SM00005">
    <property type="entry name" value="DEATH"/>
    <property type="match status" value="1"/>
</dbReference>
<feature type="domain" description="Death" evidence="6">
    <location>
        <begin position="139"/>
        <end position="230"/>
    </location>
</feature>
<evidence type="ECO:0000256" key="2">
    <source>
        <dbReference type="ARBA" id="ARBA00022679"/>
    </source>
</evidence>
<keyword evidence="3" id="KW-0547">Nucleotide-binding</keyword>
<evidence type="ECO:0000313" key="7">
    <source>
        <dbReference type="EMBL" id="MBW12917.1"/>
    </source>
</evidence>
<proteinExistence type="predicted"/>
<dbReference type="OrthoDB" id="74764at2759"/>
<dbReference type="Gene3D" id="1.10.533.10">
    <property type="entry name" value="Death Domain, Fas"/>
    <property type="match status" value="1"/>
</dbReference>
<reference evidence="7" key="1">
    <citation type="submission" date="2017-10" db="EMBL/GenBank/DDBJ databases">
        <title>Transcriptome Assembly of Sugarcane Aphid Adults.</title>
        <authorList>
            <person name="Scully E.D."/>
            <person name="Palmer N.A."/>
            <person name="Geib S.M."/>
            <person name="Sarath G."/>
            <person name="Sattler S.E."/>
        </authorList>
    </citation>
    <scope>NUCLEOTIDE SEQUENCE</scope>
    <source>
        <tissue evidence="7">Whole body</tissue>
    </source>
</reference>
<evidence type="ECO:0000259" key="6">
    <source>
        <dbReference type="SMART" id="SM00005"/>
    </source>
</evidence>
<keyword evidence="4 7" id="KW-0418">Kinase</keyword>
<dbReference type="GO" id="GO:0043065">
    <property type="term" value="P:positive regulation of apoptotic process"/>
    <property type="evidence" value="ECO:0007669"/>
    <property type="project" value="TreeGrafter"/>
</dbReference>
<keyword evidence="2" id="KW-0808">Transferase</keyword>
<protein>
    <submittedName>
        <fullName evidence="7">Death-associated protein kinase 1</fullName>
    </submittedName>
</protein>
<evidence type="ECO:0000256" key="5">
    <source>
        <dbReference type="ARBA" id="ARBA00022840"/>
    </source>
</evidence>
<dbReference type="GO" id="GO:0005737">
    <property type="term" value="C:cytoplasm"/>
    <property type="evidence" value="ECO:0007669"/>
    <property type="project" value="TreeGrafter"/>
</dbReference>
<dbReference type="GO" id="GO:0004674">
    <property type="term" value="F:protein serine/threonine kinase activity"/>
    <property type="evidence" value="ECO:0007669"/>
    <property type="project" value="UniProtKB-KW"/>
</dbReference>
<dbReference type="EMBL" id="GFXV01001112">
    <property type="protein sequence ID" value="MBW12917.1"/>
    <property type="molecule type" value="Transcribed_RNA"/>
</dbReference>
<name>A0A2H8TFM2_9HEMI</name>
<dbReference type="PANTHER" id="PTHR24342:SF15">
    <property type="entry name" value="DEATH-ASSOCIATED PROTEIN KINASE 2"/>
    <property type="match status" value="1"/>
</dbReference>
<dbReference type="Pfam" id="PF00531">
    <property type="entry name" value="Death"/>
    <property type="match status" value="1"/>
</dbReference>
<sequence length="250" mass="28014">MDSYLYQWYGGTVLCISNIECMVSLEQDGCIEIKIRGSKSSSYTCFYFLEEILHSINLVLIETCPGMKVIKEFLSPSNLSEHYVQPHGYGVDDIFYAVRKTSDFKSLVVNPLTGNKECVLDLIAFGCDQVENMLSCTDSLPLTELNTMCRQELSRLIDPVHPLGRDWALFALNVGLDSKVQLFDNGPTSPFLALIDTWATVQPAPTIGTLVDQLNELGREEVALIVLQNIQCFRINVMDINNCSVTLNRL</sequence>
<accession>A0A2H8TFM2</accession>
<evidence type="ECO:0000256" key="4">
    <source>
        <dbReference type="ARBA" id="ARBA00022777"/>
    </source>
</evidence>
<dbReference type="GO" id="GO:0005634">
    <property type="term" value="C:nucleus"/>
    <property type="evidence" value="ECO:0007669"/>
    <property type="project" value="TreeGrafter"/>
</dbReference>
<keyword evidence="1" id="KW-0723">Serine/threonine-protein kinase</keyword>
<dbReference type="InterPro" id="IPR011029">
    <property type="entry name" value="DEATH-like_dom_sf"/>
</dbReference>
<dbReference type="PANTHER" id="PTHR24342">
    <property type="entry name" value="SERINE/THREONINE-PROTEIN KINASE 17"/>
    <property type="match status" value="1"/>
</dbReference>
<evidence type="ECO:0000256" key="3">
    <source>
        <dbReference type="ARBA" id="ARBA00022741"/>
    </source>
</evidence>
<dbReference type="GO" id="GO:0035556">
    <property type="term" value="P:intracellular signal transduction"/>
    <property type="evidence" value="ECO:0007669"/>
    <property type="project" value="TreeGrafter"/>
</dbReference>
<dbReference type="SUPFAM" id="SSF47986">
    <property type="entry name" value="DEATH domain"/>
    <property type="match status" value="1"/>
</dbReference>
<dbReference type="InterPro" id="IPR000488">
    <property type="entry name" value="Death_dom"/>
</dbReference>
<dbReference type="GO" id="GO:0005524">
    <property type="term" value="F:ATP binding"/>
    <property type="evidence" value="ECO:0007669"/>
    <property type="project" value="UniProtKB-KW"/>
</dbReference>
<dbReference type="AlphaFoldDB" id="A0A2H8TFM2"/>
<organism evidence="7">
    <name type="scientific">Melanaphis sacchari</name>
    <dbReference type="NCBI Taxonomy" id="742174"/>
    <lineage>
        <taxon>Eukaryota</taxon>
        <taxon>Metazoa</taxon>
        <taxon>Ecdysozoa</taxon>
        <taxon>Arthropoda</taxon>
        <taxon>Hexapoda</taxon>
        <taxon>Insecta</taxon>
        <taxon>Pterygota</taxon>
        <taxon>Neoptera</taxon>
        <taxon>Paraneoptera</taxon>
        <taxon>Hemiptera</taxon>
        <taxon>Sternorrhyncha</taxon>
        <taxon>Aphidomorpha</taxon>
        <taxon>Aphidoidea</taxon>
        <taxon>Aphididae</taxon>
        <taxon>Aphidini</taxon>
        <taxon>Melanaphis</taxon>
    </lineage>
</organism>
<gene>
    <name evidence="7" type="primary">DAPK1_2</name>
</gene>
<evidence type="ECO:0000256" key="1">
    <source>
        <dbReference type="ARBA" id="ARBA00022527"/>
    </source>
</evidence>
<keyword evidence="5" id="KW-0067">ATP-binding</keyword>